<name>A0A8R1UUV1_PRIPA</name>
<dbReference type="AlphaFoldDB" id="A0A8R1UUV1"/>
<evidence type="ECO:0000256" key="1">
    <source>
        <dbReference type="SAM" id="MobiDB-lite"/>
    </source>
</evidence>
<feature type="region of interest" description="Disordered" evidence="1">
    <location>
        <begin position="88"/>
        <end position="128"/>
    </location>
</feature>
<reference evidence="3" key="1">
    <citation type="journal article" date="2008" name="Nat. Genet.">
        <title>The Pristionchus pacificus genome provides a unique perspective on nematode lifestyle and parasitism.</title>
        <authorList>
            <person name="Dieterich C."/>
            <person name="Clifton S.W."/>
            <person name="Schuster L.N."/>
            <person name="Chinwalla A."/>
            <person name="Delehaunty K."/>
            <person name="Dinkelacker I."/>
            <person name="Fulton L."/>
            <person name="Fulton R."/>
            <person name="Godfrey J."/>
            <person name="Minx P."/>
            <person name="Mitreva M."/>
            <person name="Roeseler W."/>
            <person name="Tian H."/>
            <person name="Witte H."/>
            <person name="Yang S.P."/>
            <person name="Wilson R.K."/>
            <person name="Sommer R.J."/>
        </authorList>
    </citation>
    <scope>NUCLEOTIDE SEQUENCE [LARGE SCALE GENOMIC DNA]</scope>
    <source>
        <strain evidence="3">PS312</strain>
    </source>
</reference>
<evidence type="ECO:0000313" key="3">
    <source>
        <dbReference type="Proteomes" id="UP000005239"/>
    </source>
</evidence>
<gene>
    <name evidence="2" type="primary">WBGene00277800</name>
</gene>
<keyword evidence="3" id="KW-1185">Reference proteome</keyword>
<protein>
    <submittedName>
        <fullName evidence="2">Uncharacterized protein</fullName>
    </submittedName>
</protein>
<feature type="compositionally biased region" description="Basic residues" evidence="1">
    <location>
        <begin position="13"/>
        <end position="27"/>
    </location>
</feature>
<proteinExistence type="predicted"/>
<sequence>MELRLVEGEKKETRKKKERGSRKKSSKSSRDEEEMGEYNGSVDHMRGDEGIEEEGGVMSGRMKSDGNLHWMKTETQLRESMVIDVREEGGRRMISREGERRNDDGMNEKEVEEHLKIGEESGTHSRIGEEIQERRGLLLFLLRRRRRNGQSLRGIRLDTRKKPLKKSLPQ</sequence>
<reference evidence="2" key="2">
    <citation type="submission" date="2022-06" db="UniProtKB">
        <authorList>
            <consortium name="EnsemblMetazoa"/>
        </authorList>
    </citation>
    <scope>IDENTIFICATION</scope>
    <source>
        <strain evidence="2">PS312</strain>
    </source>
</reference>
<evidence type="ECO:0000313" key="2">
    <source>
        <dbReference type="EnsemblMetazoa" id="PPA39431.1"/>
    </source>
</evidence>
<organism evidence="2 3">
    <name type="scientific">Pristionchus pacificus</name>
    <name type="common">Parasitic nematode worm</name>
    <dbReference type="NCBI Taxonomy" id="54126"/>
    <lineage>
        <taxon>Eukaryota</taxon>
        <taxon>Metazoa</taxon>
        <taxon>Ecdysozoa</taxon>
        <taxon>Nematoda</taxon>
        <taxon>Chromadorea</taxon>
        <taxon>Rhabditida</taxon>
        <taxon>Rhabditina</taxon>
        <taxon>Diplogasteromorpha</taxon>
        <taxon>Diplogasteroidea</taxon>
        <taxon>Neodiplogasteridae</taxon>
        <taxon>Pristionchus</taxon>
    </lineage>
</organism>
<dbReference type="Proteomes" id="UP000005239">
    <property type="component" value="Unassembled WGS sequence"/>
</dbReference>
<feature type="compositionally biased region" description="Basic and acidic residues" evidence="1">
    <location>
        <begin position="1"/>
        <end position="12"/>
    </location>
</feature>
<dbReference type="EnsemblMetazoa" id="PPA39431.1">
    <property type="protein sequence ID" value="PPA39431.1"/>
    <property type="gene ID" value="WBGene00277800"/>
</dbReference>
<feature type="region of interest" description="Disordered" evidence="1">
    <location>
        <begin position="1"/>
        <end position="67"/>
    </location>
</feature>
<accession>A0A8R1UUV1</accession>
<feature type="region of interest" description="Disordered" evidence="1">
    <location>
        <begin position="151"/>
        <end position="170"/>
    </location>
</feature>